<keyword evidence="2" id="KW-1185">Reference proteome</keyword>
<dbReference type="Pfam" id="PF21530">
    <property type="entry name" value="Pif1_2B_dom"/>
    <property type="match status" value="1"/>
</dbReference>
<evidence type="ECO:0000313" key="3">
    <source>
        <dbReference type="RefSeq" id="XP_036356632.1"/>
    </source>
</evidence>
<sequence>MGGEELSKFGLPEIDRNWLGEGRIDINHEDDLNPSKICTLVSSVEELIEEGFSKYNFKLHKCCLVVLKSNIAPKNATVYNLNERLGELLAGNKHNYNSIVSVVDESEIVNFPVEFLNSLQPPEAPSHYFPLKIGAPIMLLRYLSQPKLRNGKKKMLNVIQATIVSGCGKGDALFFAYT</sequence>
<name>A0A7E6EPB6_9MOLL</name>
<gene>
    <name evidence="3" type="primary">LOC115225188</name>
</gene>
<organism evidence="2 3">
    <name type="scientific">Octopus sinensis</name>
    <name type="common">East Asian common octopus</name>
    <dbReference type="NCBI Taxonomy" id="2607531"/>
    <lineage>
        <taxon>Eukaryota</taxon>
        <taxon>Metazoa</taxon>
        <taxon>Spiralia</taxon>
        <taxon>Lophotrochozoa</taxon>
        <taxon>Mollusca</taxon>
        <taxon>Cephalopoda</taxon>
        <taxon>Coleoidea</taxon>
        <taxon>Octopodiformes</taxon>
        <taxon>Octopoda</taxon>
        <taxon>Incirrata</taxon>
        <taxon>Octopodidae</taxon>
        <taxon>Octopus</taxon>
    </lineage>
</organism>
<dbReference type="InterPro" id="IPR049163">
    <property type="entry name" value="Pif1-like_2B_dom"/>
</dbReference>
<feature type="domain" description="DNA helicase Pif1-like 2B" evidence="1">
    <location>
        <begin position="114"/>
        <end position="152"/>
    </location>
</feature>
<proteinExistence type="predicted"/>
<dbReference type="KEGG" id="osn:115225188"/>
<dbReference type="Proteomes" id="UP000515154">
    <property type="component" value="Linkage group LG2"/>
</dbReference>
<evidence type="ECO:0000259" key="1">
    <source>
        <dbReference type="Pfam" id="PF21530"/>
    </source>
</evidence>
<dbReference type="PANTHER" id="PTHR10492">
    <property type="match status" value="1"/>
</dbReference>
<protein>
    <submittedName>
        <fullName evidence="3">Uncharacterized protein LOC115225188</fullName>
    </submittedName>
</protein>
<dbReference type="RefSeq" id="XP_036356632.1">
    <property type="nucleotide sequence ID" value="XM_036500739.1"/>
</dbReference>
<dbReference type="AlphaFoldDB" id="A0A7E6EPB6"/>
<accession>A0A7E6EPB6</accession>
<reference evidence="3" key="1">
    <citation type="submission" date="2025-08" db="UniProtKB">
        <authorList>
            <consortium name="RefSeq"/>
        </authorList>
    </citation>
    <scope>IDENTIFICATION</scope>
</reference>
<evidence type="ECO:0000313" key="2">
    <source>
        <dbReference type="Proteomes" id="UP000515154"/>
    </source>
</evidence>